<evidence type="ECO:0000313" key="4">
    <source>
        <dbReference type="Proteomes" id="UP000024635"/>
    </source>
</evidence>
<proteinExistence type="predicted"/>
<sequence>MELNNDDGDVPVEKKTSPVSSTISPLPSTSHGNSEVKDDTVYEQLPSTSKTLSVPKFHSLIRMRQKLLKRLQELEEREVSFDDEAKETFYINNERKLKKALLDIERTLYKHGALLDLDEELQAYHTCAAPVDVAITDTGNELLNQRLSKLFAKKSLNKEKIVTPSFDELRDIMCEVRTEQGSSSGIPDPAKEPEAFLDRLEKIAFVTVRAHQNFISSQFLNNLDLYVPEQERTKCSRLPELSSSMKELLSTDSSFLPDELFRMEMQTAGKLELESSQGNSALDEAIDLFIAGDSDCEDEEEQEEQELEHSFDDEDAEVDENDSIVLCHSSPRGSPAEVAEDFQSALSRNDSPLCSVDFGLERAVPQHLDTCKVFSKEAFATASSNLVQQADCGGLGVKCANDKMKAVKRVSEWLQSVEPEKIAVVELRTDEDSQKGGIEARGIKRELSAGDLLKNDQASDFSDDEIECLGIFKRSPSKVSLY</sequence>
<feature type="compositionally biased region" description="Polar residues" evidence="2">
    <location>
        <begin position="17"/>
        <end position="33"/>
    </location>
</feature>
<gene>
    <name evidence="3" type="primary">Acey_s0008.g311</name>
    <name evidence="3" type="ORF">Y032_0008g311</name>
</gene>
<dbReference type="GO" id="GO:0042393">
    <property type="term" value="F:histone binding"/>
    <property type="evidence" value="ECO:0007669"/>
    <property type="project" value="InterPro"/>
</dbReference>
<keyword evidence="4" id="KW-1185">Reference proteome</keyword>
<name>A0A016VKG0_9BILA</name>
<protein>
    <submittedName>
        <fullName evidence="3">Uncharacterized protein</fullName>
    </submittedName>
</protein>
<evidence type="ECO:0000256" key="2">
    <source>
        <dbReference type="SAM" id="MobiDB-lite"/>
    </source>
</evidence>
<dbReference type="Gene3D" id="1.20.58.2170">
    <property type="match status" value="1"/>
</dbReference>
<comment type="caution">
    <text evidence="3">The sequence shown here is derived from an EMBL/GenBank/DDBJ whole genome shotgun (WGS) entry which is preliminary data.</text>
</comment>
<evidence type="ECO:0000313" key="3">
    <source>
        <dbReference type="EMBL" id="EYC28059.1"/>
    </source>
</evidence>
<feature type="region of interest" description="Disordered" evidence="2">
    <location>
        <begin position="1"/>
        <end position="38"/>
    </location>
</feature>
<accession>A0A016VKG0</accession>
<dbReference type="Proteomes" id="UP000024635">
    <property type="component" value="Unassembled WGS sequence"/>
</dbReference>
<dbReference type="EMBL" id="JARK01001344">
    <property type="protein sequence ID" value="EYC28059.1"/>
    <property type="molecule type" value="Genomic_DNA"/>
</dbReference>
<dbReference type="InterPro" id="IPR046426">
    <property type="entry name" value="DAXX_histone-bd_sf"/>
</dbReference>
<keyword evidence="1" id="KW-0175">Coiled coil</keyword>
<reference evidence="4" key="1">
    <citation type="journal article" date="2015" name="Nat. Genet.">
        <title>The genome and transcriptome of the zoonotic hookworm Ancylostoma ceylanicum identify infection-specific gene families.</title>
        <authorList>
            <person name="Schwarz E.M."/>
            <person name="Hu Y."/>
            <person name="Antoshechkin I."/>
            <person name="Miller M.M."/>
            <person name="Sternberg P.W."/>
            <person name="Aroian R.V."/>
        </authorList>
    </citation>
    <scope>NUCLEOTIDE SEQUENCE</scope>
    <source>
        <strain evidence="4">HY135</strain>
    </source>
</reference>
<dbReference type="AlphaFoldDB" id="A0A016VKG0"/>
<evidence type="ECO:0000256" key="1">
    <source>
        <dbReference type="SAM" id="Coils"/>
    </source>
</evidence>
<feature type="compositionally biased region" description="Acidic residues" evidence="2">
    <location>
        <begin position="1"/>
        <end position="10"/>
    </location>
</feature>
<organism evidence="3 4">
    <name type="scientific">Ancylostoma ceylanicum</name>
    <dbReference type="NCBI Taxonomy" id="53326"/>
    <lineage>
        <taxon>Eukaryota</taxon>
        <taxon>Metazoa</taxon>
        <taxon>Ecdysozoa</taxon>
        <taxon>Nematoda</taxon>
        <taxon>Chromadorea</taxon>
        <taxon>Rhabditida</taxon>
        <taxon>Rhabditina</taxon>
        <taxon>Rhabditomorpha</taxon>
        <taxon>Strongyloidea</taxon>
        <taxon>Ancylostomatidae</taxon>
        <taxon>Ancylostomatinae</taxon>
        <taxon>Ancylostoma</taxon>
    </lineage>
</organism>
<dbReference type="OrthoDB" id="5866848at2759"/>
<feature type="region of interest" description="Disordered" evidence="2">
    <location>
        <begin position="295"/>
        <end position="315"/>
    </location>
</feature>
<feature type="coiled-coil region" evidence="1">
    <location>
        <begin position="57"/>
        <end position="84"/>
    </location>
</feature>